<dbReference type="Pfam" id="PF02321">
    <property type="entry name" value="OEP"/>
    <property type="match status" value="1"/>
</dbReference>
<sequence length="457" mass="50092">MLGLLLFLTLSLTGCATYHPLPLDKAAVDRALAPPALESISLKAAQIHHPLLPPVNFDLRDGLSPDEAAVLAVIANPQLRALRDQKGLAQAQLIQAGILPNPQFSYSLDLPMAGATQGTVKAYGLGLSWDIVSLLTRGAKMAAARHQAQAVDLEVAWQEWQVAQAARLQVYRLAFLGQQLAVAKDEERGLQDNVATVKRALDLGYVTIINLAAAQASLQKVHLQVLTIKQQREQERLALNQTLGLPPEQNLALSAHLEPPSFWTLPSLQEIGRNLEERRLDLLALKMGYQSQEERLRAAILAQVPKINIGFAHASDTTHVITTGFAVTIDLPIFNRNQGRIAIETASRQKLFDEYVSRLFTARADVARLLADMASLSQQIKTTENSIPTLSNLVQTYYHALLEGNADVISYYNARDELIARQIELLTLKRNLADQRIALEIAAGEYLGSGERGASPK</sequence>
<dbReference type="PANTHER" id="PTHR30203:SF24">
    <property type="entry name" value="BLR4935 PROTEIN"/>
    <property type="match status" value="1"/>
</dbReference>
<gene>
    <name evidence="2" type="ORF">ENV52_03610</name>
</gene>
<name>A0A7V6A1X1_9BACT</name>
<dbReference type="GO" id="GO:0015562">
    <property type="term" value="F:efflux transmembrane transporter activity"/>
    <property type="evidence" value="ECO:0007669"/>
    <property type="project" value="InterPro"/>
</dbReference>
<dbReference type="InterPro" id="IPR003423">
    <property type="entry name" value="OMP_efflux"/>
</dbReference>
<dbReference type="SUPFAM" id="SSF56954">
    <property type="entry name" value="Outer membrane efflux proteins (OEP)"/>
    <property type="match status" value="1"/>
</dbReference>
<dbReference type="AlphaFoldDB" id="A0A7V6A1X1"/>
<comment type="similarity">
    <text evidence="1">Belongs to the outer membrane factor (OMF) (TC 1.B.17) family.</text>
</comment>
<evidence type="ECO:0000256" key="1">
    <source>
        <dbReference type="ARBA" id="ARBA00007613"/>
    </source>
</evidence>
<dbReference type="EMBL" id="DTGR01000052">
    <property type="protein sequence ID" value="HHS28772.1"/>
    <property type="molecule type" value="Genomic_DNA"/>
</dbReference>
<dbReference type="InterPro" id="IPR010131">
    <property type="entry name" value="MdtP/NodT-like"/>
</dbReference>
<evidence type="ECO:0000313" key="2">
    <source>
        <dbReference type="EMBL" id="HHS28772.1"/>
    </source>
</evidence>
<accession>A0A7V6A1X1</accession>
<organism evidence="2">
    <name type="scientific">Desulfobacca acetoxidans</name>
    <dbReference type="NCBI Taxonomy" id="60893"/>
    <lineage>
        <taxon>Bacteria</taxon>
        <taxon>Pseudomonadati</taxon>
        <taxon>Thermodesulfobacteriota</taxon>
        <taxon>Desulfobaccia</taxon>
        <taxon>Desulfobaccales</taxon>
        <taxon>Desulfobaccaceae</taxon>
        <taxon>Desulfobacca</taxon>
    </lineage>
</organism>
<proteinExistence type="inferred from homology"/>
<comment type="caution">
    <text evidence="2">The sequence shown here is derived from an EMBL/GenBank/DDBJ whole genome shotgun (WGS) entry which is preliminary data.</text>
</comment>
<protein>
    <submittedName>
        <fullName evidence="2">TolC family protein</fullName>
    </submittedName>
</protein>
<reference evidence="2" key="1">
    <citation type="journal article" date="2020" name="mSystems">
        <title>Genome- and Community-Level Interaction Insights into Carbon Utilization and Element Cycling Functions of Hydrothermarchaeota in Hydrothermal Sediment.</title>
        <authorList>
            <person name="Zhou Z."/>
            <person name="Liu Y."/>
            <person name="Xu W."/>
            <person name="Pan J."/>
            <person name="Luo Z.H."/>
            <person name="Li M."/>
        </authorList>
    </citation>
    <scope>NUCLEOTIDE SEQUENCE [LARGE SCALE GENOMIC DNA]</scope>
    <source>
        <strain evidence="2">SpSt-767</strain>
    </source>
</reference>
<dbReference type="PANTHER" id="PTHR30203">
    <property type="entry name" value="OUTER MEMBRANE CATION EFFLUX PROTEIN"/>
    <property type="match status" value="1"/>
</dbReference>
<dbReference type="Gene3D" id="1.20.1600.10">
    <property type="entry name" value="Outer membrane efflux proteins (OEP)"/>
    <property type="match status" value="1"/>
</dbReference>